<feature type="signal peptide" evidence="8">
    <location>
        <begin position="1"/>
        <end position="22"/>
    </location>
</feature>
<dbReference type="InterPro" id="IPR032675">
    <property type="entry name" value="LRR_dom_sf"/>
</dbReference>
<evidence type="ECO:0000259" key="9">
    <source>
        <dbReference type="Pfam" id="PF07714"/>
    </source>
</evidence>
<sequence length="831" mass="90870">MMGRGILLFLLVRLFQFLVVEAATDPHDFAVLRSLKTQWQNIPPNWAGSDPCSEGWEGIVCTDSRVISIQLSTMGLKGPLSGDIGDLSYNPGLTGPLQPSIGNLKKLTNLILVGCGFSGPIPSEIGYLPRLVFLSLNSNRFNGNIPPTIGSLSSLYWLDLADNQLSGSIPVSSGNTPGLDMLTHTKHFHFGKNQLSGVIPAQLFSANMNLIHVLFEDNQLTGSIPATLGLVKTLEVVRLDRNLLSGNVPTNLNKLIGVSELHLSNNDFVGPFPDLSGMLVLNSVDLSNNSFAVSDFPPYFSSLKSLTTLEAENTNLKGVLPPTLFTLPQLQTLNLKTNLFNGSLDIGSDFSDQLELVDLQNNSITGYIERGGYPNELRLMGNPVCGPSATAKFCQLAVHSSPPYSTPPNNCAPSLCPNGQNSSPNCQCSYPYSGTLFFRAPSFSDLENAAYYTSLQSSLQASFTTNKVPVDSISLSNPKKDADDYLEVSLQVFPSGKQSFSRSDIAKMGFMLSNQTFKPPKSFGPFFFIASQYAHFSESDSASGSKKMSLGIIVGASVGGFILLVLIFIGVYLFCKKRRVKTDTERRNVSEPRQSGATSWDPTKSSDSFPQLKGPKVYRGTLASGQLVAIKRSQPGSSQGRNEFTTEVELLSRVHHKNLVGLVGFCFEDKEQMLVYEFGYLDPEYYMSNQLTAKSDVYSFGVVLLELLTARVPLEKGRYIVREVRVAMDRQKDRYGLNELLDSALGLTNPLKGLEQFVDLAMRCVEETGDERPTMSEAVKEIERIMQMAGMNTNADSASFDATSTRSSPHPYHSHVASFDYNGAFTPPHPY</sequence>
<dbReference type="EMBL" id="CM010717">
    <property type="protein sequence ID" value="RZC53509.1"/>
    <property type="molecule type" value="Genomic_DNA"/>
</dbReference>
<dbReference type="InterPro" id="IPR001611">
    <property type="entry name" value="Leu-rich_rpt"/>
</dbReference>
<protein>
    <recommendedName>
        <fullName evidence="9">Serine-threonine/tyrosine-protein kinase catalytic domain-containing protein</fullName>
    </recommendedName>
</protein>
<feature type="chain" id="PRO_5021397917" description="Serine-threonine/tyrosine-protein kinase catalytic domain-containing protein" evidence="8">
    <location>
        <begin position="23"/>
        <end position="831"/>
    </location>
</feature>
<gene>
    <name evidence="10" type="ORF">C5167_012375</name>
</gene>
<keyword evidence="5" id="KW-0325">Glycoprotein</keyword>
<dbReference type="FunFam" id="3.80.10.10:FF:000363">
    <property type="entry name" value="Leucine-rich repeat family protein"/>
    <property type="match status" value="1"/>
</dbReference>
<dbReference type="Gene3D" id="1.10.510.10">
    <property type="entry name" value="Transferase(Phosphotransferase) domain 1"/>
    <property type="match status" value="1"/>
</dbReference>
<keyword evidence="7" id="KW-1133">Transmembrane helix</keyword>
<dbReference type="InterPro" id="IPR001245">
    <property type="entry name" value="Ser-Thr/Tyr_kinase_cat_dom"/>
</dbReference>
<dbReference type="PANTHER" id="PTHR45974:SF266">
    <property type="entry name" value="LEUCINE-RICH REPEAT RECEPTOR PROTEIN KINASE HPCA1"/>
    <property type="match status" value="1"/>
</dbReference>
<keyword evidence="4 7" id="KW-0472">Membrane</keyword>
<evidence type="ECO:0000256" key="7">
    <source>
        <dbReference type="SAM" id="Phobius"/>
    </source>
</evidence>
<evidence type="ECO:0000256" key="5">
    <source>
        <dbReference type="ARBA" id="ARBA00023180"/>
    </source>
</evidence>
<evidence type="ECO:0000313" key="11">
    <source>
        <dbReference type="Proteomes" id="UP000316621"/>
    </source>
</evidence>
<dbReference type="Gramene" id="RZC53509">
    <property type="protein sequence ID" value="RZC53509"/>
    <property type="gene ID" value="C5167_012375"/>
</dbReference>
<dbReference type="Gene3D" id="3.80.10.10">
    <property type="entry name" value="Ribonuclease Inhibitor"/>
    <property type="match status" value="3"/>
</dbReference>
<keyword evidence="7" id="KW-0812">Transmembrane</keyword>
<evidence type="ECO:0000256" key="4">
    <source>
        <dbReference type="ARBA" id="ARBA00023136"/>
    </source>
</evidence>
<dbReference type="Proteomes" id="UP000316621">
    <property type="component" value="Chromosome 3"/>
</dbReference>
<keyword evidence="2 8" id="KW-0732">Signal</keyword>
<dbReference type="AlphaFoldDB" id="A0A4Y7J168"/>
<comment type="subcellular location">
    <subcellularLocation>
        <location evidence="1">Membrane</location>
    </subcellularLocation>
</comment>
<dbReference type="FunFam" id="3.80.10.10:FF:000542">
    <property type="entry name" value="Leucine-rich repeat protein kinase family protein"/>
    <property type="match status" value="1"/>
</dbReference>
<feature type="compositionally biased region" description="Polar residues" evidence="6">
    <location>
        <begin position="591"/>
        <end position="609"/>
    </location>
</feature>
<evidence type="ECO:0000256" key="8">
    <source>
        <dbReference type="SAM" id="SignalP"/>
    </source>
</evidence>
<evidence type="ECO:0000256" key="6">
    <source>
        <dbReference type="SAM" id="MobiDB-lite"/>
    </source>
</evidence>
<dbReference type="SUPFAM" id="SSF52058">
    <property type="entry name" value="L domain-like"/>
    <property type="match status" value="1"/>
</dbReference>
<reference evidence="10 11" key="1">
    <citation type="journal article" date="2018" name="Science">
        <title>The opium poppy genome and morphinan production.</title>
        <authorList>
            <person name="Guo L."/>
            <person name="Winzer T."/>
            <person name="Yang X."/>
            <person name="Li Y."/>
            <person name="Ning Z."/>
            <person name="He Z."/>
            <person name="Teodor R."/>
            <person name="Lu Y."/>
            <person name="Bowser T.A."/>
            <person name="Graham I.A."/>
            <person name="Ye K."/>
        </authorList>
    </citation>
    <scope>NUCLEOTIDE SEQUENCE [LARGE SCALE GENOMIC DNA]</scope>
    <source>
        <strain evidence="11">cv. HN1</strain>
        <tissue evidence="10">Leaves</tissue>
    </source>
</reference>
<keyword evidence="3" id="KW-0677">Repeat</keyword>
<feature type="transmembrane region" description="Helical" evidence="7">
    <location>
        <begin position="550"/>
        <end position="575"/>
    </location>
</feature>
<evidence type="ECO:0000313" key="10">
    <source>
        <dbReference type="EMBL" id="RZC53509.1"/>
    </source>
</evidence>
<evidence type="ECO:0000256" key="1">
    <source>
        <dbReference type="ARBA" id="ARBA00004370"/>
    </source>
</evidence>
<organism evidence="10 11">
    <name type="scientific">Papaver somniferum</name>
    <name type="common">Opium poppy</name>
    <dbReference type="NCBI Taxonomy" id="3469"/>
    <lineage>
        <taxon>Eukaryota</taxon>
        <taxon>Viridiplantae</taxon>
        <taxon>Streptophyta</taxon>
        <taxon>Embryophyta</taxon>
        <taxon>Tracheophyta</taxon>
        <taxon>Spermatophyta</taxon>
        <taxon>Magnoliopsida</taxon>
        <taxon>Ranunculales</taxon>
        <taxon>Papaveraceae</taxon>
        <taxon>Papaveroideae</taxon>
        <taxon>Papaver</taxon>
    </lineage>
</organism>
<feature type="domain" description="Serine-threonine/tyrosine-protein kinase catalytic" evidence="9">
    <location>
        <begin position="680"/>
        <end position="781"/>
    </location>
</feature>
<dbReference type="SUPFAM" id="SSF56112">
    <property type="entry name" value="Protein kinase-like (PK-like)"/>
    <property type="match status" value="1"/>
</dbReference>
<keyword evidence="11" id="KW-1185">Reference proteome</keyword>
<dbReference type="Pfam" id="PF00560">
    <property type="entry name" value="LRR_1"/>
    <property type="match status" value="2"/>
</dbReference>
<dbReference type="Pfam" id="PF07714">
    <property type="entry name" value="PK_Tyr_Ser-Thr"/>
    <property type="match status" value="2"/>
</dbReference>
<accession>A0A4Y7J168</accession>
<dbReference type="GO" id="GO:0004672">
    <property type="term" value="F:protein kinase activity"/>
    <property type="evidence" value="ECO:0007669"/>
    <property type="project" value="InterPro"/>
</dbReference>
<dbReference type="PANTHER" id="PTHR45974">
    <property type="entry name" value="RECEPTOR-LIKE PROTEIN 55"/>
    <property type="match status" value="1"/>
</dbReference>
<dbReference type="GO" id="GO:0016020">
    <property type="term" value="C:membrane"/>
    <property type="evidence" value="ECO:0007669"/>
    <property type="project" value="UniProtKB-SubCell"/>
</dbReference>
<feature type="domain" description="Serine-threonine/tyrosine-protein kinase catalytic" evidence="9">
    <location>
        <begin position="616"/>
        <end position="678"/>
    </location>
</feature>
<proteinExistence type="predicted"/>
<name>A0A4Y7J168_PAPSO</name>
<dbReference type="OMA" id="FKPPHTF"/>
<dbReference type="STRING" id="3469.A0A4Y7J168"/>
<dbReference type="InterPro" id="IPR011009">
    <property type="entry name" value="Kinase-like_dom_sf"/>
</dbReference>
<dbReference type="Gene3D" id="3.30.200.20">
    <property type="entry name" value="Phosphorylase Kinase, domain 1"/>
    <property type="match status" value="1"/>
</dbReference>
<feature type="region of interest" description="Disordered" evidence="6">
    <location>
        <begin position="584"/>
        <end position="615"/>
    </location>
</feature>
<evidence type="ECO:0000256" key="3">
    <source>
        <dbReference type="ARBA" id="ARBA00022737"/>
    </source>
</evidence>
<evidence type="ECO:0000256" key="2">
    <source>
        <dbReference type="ARBA" id="ARBA00022729"/>
    </source>
</evidence>